<keyword evidence="3" id="KW-1185">Reference proteome</keyword>
<sequence>MLEYQPGLLKGTCSATRRPLSAASVNAYIDEAVLFLYWAAERGYRPPFKVPRRRIRVKGGRGNHSLSYIGKVALQRHGKMQVVSDALPTLPTPEEVSRWLKGIRVRAPVKALAYEFMLRTGSRLSETNQIRAACFPNKEFEGGERWSSRWLNQGWVPVTLRYGVKGGKVEPASSLSTRSRTVQVPIDLAERIWDYKKLIRPTQLRRFKQNGAERDLSDGRLWLGERKSQPVSNTMLYRTWTDSLFCPKDWNPHDGRHFFAVEKVCEYIRQMMALHGKGEPLSVNVGWLHGLMAGQVRLILSPLMGHVTEETTMRYLTCAHQRLIETFGHPALDWNDLLDSDDLGDE</sequence>
<comment type="caution">
    <text evidence="2">The sequence shown here is derived from an EMBL/GenBank/DDBJ whole genome shotgun (WGS) entry which is preliminary data.</text>
</comment>
<dbReference type="GO" id="GO:0015074">
    <property type="term" value="P:DNA integration"/>
    <property type="evidence" value="ECO:0007669"/>
    <property type="project" value="InterPro"/>
</dbReference>
<dbReference type="InterPro" id="IPR011010">
    <property type="entry name" value="DNA_brk_join_enz"/>
</dbReference>
<dbReference type="Gene3D" id="1.10.443.10">
    <property type="entry name" value="Intergrase catalytic core"/>
    <property type="match status" value="1"/>
</dbReference>
<dbReference type="OrthoDB" id="6910240at2"/>
<proteinExistence type="predicted"/>
<protein>
    <submittedName>
        <fullName evidence="2">Site-specific integrase</fullName>
    </submittedName>
</protein>
<dbReference type="SUPFAM" id="SSF56349">
    <property type="entry name" value="DNA breaking-rejoining enzymes"/>
    <property type="match status" value="1"/>
</dbReference>
<dbReference type="CDD" id="cd00397">
    <property type="entry name" value="DNA_BRE_C"/>
    <property type="match status" value="1"/>
</dbReference>
<dbReference type="AlphaFoldDB" id="A0A369UJ91"/>
<evidence type="ECO:0000313" key="3">
    <source>
        <dbReference type="Proteomes" id="UP000253782"/>
    </source>
</evidence>
<evidence type="ECO:0000313" key="2">
    <source>
        <dbReference type="EMBL" id="RDD80814.1"/>
    </source>
</evidence>
<dbReference type="GO" id="GO:0006310">
    <property type="term" value="P:DNA recombination"/>
    <property type="evidence" value="ECO:0007669"/>
    <property type="project" value="UniProtKB-KW"/>
</dbReference>
<name>A0A369UJ91_9GAMM</name>
<dbReference type="Proteomes" id="UP000253782">
    <property type="component" value="Unassembled WGS sequence"/>
</dbReference>
<evidence type="ECO:0000256" key="1">
    <source>
        <dbReference type="ARBA" id="ARBA00023172"/>
    </source>
</evidence>
<gene>
    <name evidence="2" type="ORF">DVJ77_15265</name>
</gene>
<dbReference type="EMBL" id="QQAH01000014">
    <property type="protein sequence ID" value="RDD80814.1"/>
    <property type="molecule type" value="Genomic_DNA"/>
</dbReference>
<keyword evidence="1" id="KW-0233">DNA recombination</keyword>
<organism evidence="2 3">
    <name type="scientific">Dyella tabacisoli</name>
    <dbReference type="NCBI Taxonomy" id="2282381"/>
    <lineage>
        <taxon>Bacteria</taxon>
        <taxon>Pseudomonadati</taxon>
        <taxon>Pseudomonadota</taxon>
        <taxon>Gammaproteobacteria</taxon>
        <taxon>Lysobacterales</taxon>
        <taxon>Rhodanobacteraceae</taxon>
        <taxon>Dyella</taxon>
    </lineage>
</organism>
<reference evidence="2 3" key="1">
    <citation type="submission" date="2018-07" db="EMBL/GenBank/DDBJ databases">
        <title>Dyella tabacisoli L4-6T, whole genome shotgun sequence.</title>
        <authorList>
            <person name="Zhou X.-K."/>
            <person name="Li W.-J."/>
            <person name="Duan Y.-Q."/>
        </authorList>
    </citation>
    <scope>NUCLEOTIDE SEQUENCE [LARGE SCALE GENOMIC DNA]</scope>
    <source>
        <strain evidence="2 3">L4-6</strain>
    </source>
</reference>
<accession>A0A369UJ91</accession>
<dbReference type="InterPro" id="IPR013762">
    <property type="entry name" value="Integrase-like_cat_sf"/>
</dbReference>
<dbReference type="GO" id="GO:0003677">
    <property type="term" value="F:DNA binding"/>
    <property type="evidence" value="ECO:0007669"/>
    <property type="project" value="InterPro"/>
</dbReference>